<keyword evidence="5" id="KW-0073">Auxin biosynthesis</keyword>
<dbReference type="GO" id="GO:0050361">
    <property type="term" value="F:tryptophan 2-monooxygenase activity"/>
    <property type="evidence" value="ECO:0007669"/>
    <property type="project" value="UniProtKB-EC"/>
</dbReference>
<dbReference type="GO" id="GO:0001716">
    <property type="term" value="F:L-amino-acid oxidase activity"/>
    <property type="evidence" value="ECO:0007669"/>
    <property type="project" value="TreeGrafter"/>
</dbReference>
<comment type="caution">
    <text evidence="8">The sequence shown here is derived from an EMBL/GenBank/DDBJ whole genome shotgun (WGS) entry which is preliminary data.</text>
</comment>
<dbReference type="EC" id="1.13.12.3" evidence="3"/>
<sequence>MGAEPEGVIDCAIIGGGMGGVYSAWRLATAPDSKIPAAGIHLFEMSDRIGGRLDTVRLPGMPHVPAELGGMRIMTSQTLVMGLVQQLGFETVKFPMGGPENLAYLRAHRFPVRDYADPDKVPYWLTEQEKGKSPSALVVQAIETIIPGAKKMSSAELREACSKATLNGFPLRNHGFWQVLLNALSVEAYNLALAGGGFNTVLTNWNAAEAIPWYMEDWSIPANQTPYVHLPEGYEALPRRLCDEFEAAGGRVHLRRELIAFSRREDGLYALTMHDHGLGHDHVLLARRLILAMPRRSLDRIAEHPLDRAGPSEFFAKPGVAELLATVTGQALYKFALAYPEPWWHALGLRSGDSVTDLPLRQIYYFETEGEMAGGDPRNTNSLLVAAYTDGISVDYWEGVRHSGPRFEGRANPFVAGLPRLPDIYDVSALMVADAHRQLKEVHGVAEAPEPYAAAFRDWGDDPYGGGWHSWNIGVDTAAVMPRIVKPVADDEVYICGESYSTYQGWVEGALQTAEMMLTAHFGLAAPDSSLASAA</sequence>
<dbReference type="InterPro" id="IPR050281">
    <property type="entry name" value="Flavin_monoamine_oxidase"/>
</dbReference>
<name>A0A0A0D574_9PROT</name>
<dbReference type="EMBL" id="JANX01000206">
    <property type="protein sequence ID" value="KGM33249.1"/>
    <property type="molecule type" value="Genomic_DNA"/>
</dbReference>
<organism evidence="8 9">
    <name type="scientific">Inquilinus limosus MP06</name>
    <dbReference type="NCBI Taxonomy" id="1398085"/>
    <lineage>
        <taxon>Bacteria</taxon>
        <taxon>Pseudomonadati</taxon>
        <taxon>Pseudomonadota</taxon>
        <taxon>Alphaproteobacteria</taxon>
        <taxon>Rhodospirillales</taxon>
        <taxon>Rhodospirillaceae</taxon>
        <taxon>Inquilinus</taxon>
    </lineage>
</organism>
<dbReference type="PANTHER" id="PTHR10742:SF342">
    <property type="entry name" value="AMINE OXIDASE"/>
    <property type="match status" value="1"/>
</dbReference>
<dbReference type="GO" id="GO:0009063">
    <property type="term" value="P:amino acid catabolic process"/>
    <property type="evidence" value="ECO:0007669"/>
    <property type="project" value="TreeGrafter"/>
</dbReference>
<dbReference type="PANTHER" id="PTHR10742">
    <property type="entry name" value="FLAVIN MONOAMINE OXIDASE"/>
    <property type="match status" value="1"/>
</dbReference>
<gene>
    <name evidence="8" type="ORF">P409_16850</name>
</gene>
<dbReference type="OrthoDB" id="3972913at2"/>
<dbReference type="Pfam" id="PF01593">
    <property type="entry name" value="Amino_oxidase"/>
    <property type="match status" value="2"/>
</dbReference>
<proteinExistence type="inferred from homology"/>
<comment type="similarity">
    <text evidence="2">Belongs to the tryptophan 2-monooxygenase family.</text>
</comment>
<evidence type="ECO:0000256" key="6">
    <source>
        <dbReference type="ARBA" id="ARBA00047321"/>
    </source>
</evidence>
<evidence type="ECO:0000256" key="2">
    <source>
        <dbReference type="ARBA" id="ARBA00005833"/>
    </source>
</evidence>
<evidence type="ECO:0000259" key="7">
    <source>
        <dbReference type="Pfam" id="PF01593"/>
    </source>
</evidence>
<comment type="pathway">
    <text evidence="1">Plant hormone metabolism; auxin biosynthesis.</text>
</comment>
<dbReference type="Proteomes" id="UP000029995">
    <property type="component" value="Unassembled WGS sequence"/>
</dbReference>
<comment type="catalytic activity">
    <reaction evidence="6">
        <text>L-tryptophan + O2 = indole-3-acetamide + CO2 + H2O</text>
        <dbReference type="Rhea" id="RHEA:16165"/>
        <dbReference type="ChEBI" id="CHEBI:15377"/>
        <dbReference type="ChEBI" id="CHEBI:15379"/>
        <dbReference type="ChEBI" id="CHEBI:16031"/>
        <dbReference type="ChEBI" id="CHEBI:16526"/>
        <dbReference type="ChEBI" id="CHEBI:57912"/>
        <dbReference type="EC" id="1.13.12.3"/>
    </reaction>
</comment>
<evidence type="ECO:0000313" key="9">
    <source>
        <dbReference type="Proteomes" id="UP000029995"/>
    </source>
</evidence>
<evidence type="ECO:0000256" key="4">
    <source>
        <dbReference type="ARBA" id="ARBA00017871"/>
    </source>
</evidence>
<dbReference type="Gene3D" id="3.50.50.60">
    <property type="entry name" value="FAD/NAD(P)-binding domain"/>
    <property type="match status" value="1"/>
</dbReference>
<dbReference type="SUPFAM" id="SSF54373">
    <property type="entry name" value="FAD-linked reductases, C-terminal domain"/>
    <property type="match status" value="1"/>
</dbReference>
<dbReference type="InterPro" id="IPR036188">
    <property type="entry name" value="FAD/NAD-bd_sf"/>
</dbReference>
<evidence type="ECO:0000313" key="8">
    <source>
        <dbReference type="EMBL" id="KGM33249.1"/>
    </source>
</evidence>
<dbReference type="GO" id="GO:0009851">
    <property type="term" value="P:auxin biosynthetic process"/>
    <property type="evidence" value="ECO:0007669"/>
    <property type="project" value="UniProtKB-KW"/>
</dbReference>
<protein>
    <recommendedName>
        <fullName evidence="4">Tryptophan 2-monooxygenase</fullName>
        <ecNumber evidence="3">1.13.12.3</ecNumber>
    </recommendedName>
</protein>
<dbReference type="InterPro" id="IPR002937">
    <property type="entry name" value="Amino_oxidase"/>
</dbReference>
<dbReference type="SUPFAM" id="SSF51905">
    <property type="entry name" value="FAD/NAD(P)-binding domain"/>
    <property type="match status" value="1"/>
</dbReference>
<dbReference type="AlphaFoldDB" id="A0A0A0D574"/>
<evidence type="ECO:0000256" key="3">
    <source>
        <dbReference type="ARBA" id="ARBA00012535"/>
    </source>
</evidence>
<evidence type="ECO:0000256" key="1">
    <source>
        <dbReference type="ARBA" id="ARBA00004814"/>
    </source>
</evidence>
<dbReference type="RefSeq" id="WP_034839735.1">
    <property type="nucleotide sequence ID" value="NZ_JANX01000206.1"/>
</dbReference>
<evidence type="ECO:0000256" key="5">
    <source>
        <dbReference type="ARBA" id="ARBA00023070"/>
    </source>
</evidence>
<feature type="domain" description="Amine oxidase" evidence="7">
    <location>
        <begin position="435"/>
        <end position="514"/>
    </location>
</feature>
<reference evidence="8 9" key="1">
    <citation type="submission" date="2014-01" db="EMBL/GenBank/DDBJ databases">
        <title>Genome sequence determination for a cystic fibrosis isolate, Inquilinus limosus.</title>
        <authorList>
            <person name="Pino M."/>
            <person name="Di Conza J."/>
            <person name="Gutkind G."/>
        </authorList>
    </citation>
    <scope>NUCLEOTIDE SEQUENCE [LARGE SCALE GENOMIC DNA]</scope>
    <source>
        <strain evidence="8 9">MP06</strain>
    </source>
</reference>
<accession>A0A0A0D574</accession>
<feature type="domain" description="Amine oxidase" evidence="7">
    <location>
        <begin position="23"/>
        <end position="398"/>
    </location>
</feature>